<reference evidence="2 3" key="1">
    <citation type="submission" date="2017-10" db="EMBL/GenBank/DDBJ databases">
        <title>Comparative genomics in systemic dimorphic fungi from Ajellomycetaceae.</title>
        <authorList>
            <person name="Munoz J.F."/>
            <person name="Mcewen J.G."/>
            <person name="Clay O.K."/>
            <person name="Cuomo C.A."/>
        </authorList>
    </citation>
    <scope>NUCLEOTIDE SEQUENCE [LARGE SCALE GENOMIC DNA]</scope>
    <source>
        <strain evidence="2 3">UAMH5409</strain>
    </source>
</reference>
<name>A0A2B7WHH3_9EURO</name>
<evidence type="ECO:0000256" key="1">
    <source>
        <dbReference type="SAM" id="MobiDB-lite"/>
    </source>
</evidence>
<evidence type="ECO:0000313" key="2">
    <source>
        <dbReference type="EMBL" id="PGG96205.1"/>
    </source>
</evidence>
<evidence type="ECO:0000313" key="3">
    <source>
        <dbReference type="Proteomes" id="UP000223968"/>
    </source>
</evidence>
<accession>A0A2B7WHH3</accession>
<dbReference type="OrthoDB" id="4188535at2759"/>
<dbReference type="EMBL" id="PDNB01000290">
    <property type="protein sequence ID" value="PGG96205.1"/>
    <property type="molecule type" value="Genomic_DNA"/>
</dbReference>
<organism evidence="2 3">
    <name type="scientific">Helicocarpus griseus UAMH5409</name>
    <dbReference type="NCBI Taxonomy" id="1447875"/>
    <lineage>
        <taxon>Eukaryota</taxon>
        <taxon>Fungi</taxon>
        <taxon>Dikarya</taxon>
        <taxon>Ascomycota</taxon>
        <taxon>Pezizomycotina</taxon>
        <taxon>Eurotiomycetes</taxon>
        <taxon>Eurotiomycetidae</taxon>
        <taxon>Onygenales</taxon>
        <taxon>Ajellomycetaceae</taxon>
        <taxon>Helicocarpus</taxon>
    </lineage>
</organism>
<dbReference type="Proteomes" id="UP000223968">
    <property type="component" value="Unassembled WGS sequence"/>
</dbReference>
<comment type="caution">
    <text evidence="2">The sequence shown here is derived from an EMBL/GenBank/DDBJ whole genome shotgun (WGS) entry which is preliminary data.</text>
</comment>
<feature type="compositionally biased region" description="Polar residues" evidence="1">
    <location>
        <begin position="35"/>
        <end position="51"/>
    </location>
</feature>
<sequence length="470" mass="50989">MAMIRLRPTRITLSGDEVYSCVQRILVARVLQTGRDQPASSERQHGSSSDVASLGSPYFVPDSSSFEDSIYCDPEDCDSSPAILRNKREASSSGSRTEPPPADVQESISVATDAQLAEHLDTITLNFTSYLSPSTWLGPFALPPGPIDGYMCEAWNSFKPTKSPDETSITISCQRKLPEPWVSTGISPLLPARGSPGTPPIPLKSQEGSSSSYTLPNVIMQDSLRCSSPCCQIAASAPSVSYLHDTDSEDEDQEDNTLTNLGLVYTGKFKDASYYIDGLCHLARTTAVNNSRLSYGRKLTANGSLNINHPDPRWSCLKAVQRNSHSYVLPLCSCNCGLYPASPSDMTPICTYNIELPTNCTTNIPEPPENGRPFAISVHSNIATDTDHYLLVAPKPIADNLGPHIQKLDPETFGVPEWSSQLDTYFIIPGITVPPRTAAFPITLFNRPPGAIPPGLEGFNYALNVAGRYP</sequence>
<proteinExistence type="predicted"/>
<gene>
    <name evidence="2" type="ORF">AJ79_09674</name>
</gene>
<protein>
    <submittedName>
        <fullName evidence="2">Uncharacterized protein</fullName>
    </submittedName>
</protein>
<feature type="region of interest" description="Disordered" evidence="1">
    <location>
        <begin position="35"/>
        <end position="56"/>
    </location>
</feature>
<keyword evidence="3" id="KW-1185">Reference proteome</keyword>
<dbReference type="AlphaFoldDB" id="A0A2B7WHH3"/>